<organism evidence="1 3">
    <name type="scientific">Komagataeibacter nataicola</name>
    <dbReference type="NCBI Taxonomy" id="265960"/>
    <lineage>
        <taxon>Bacteria</taxon>
        <taxon>Pseudomonadati</taxon>
        <taxon>Pseudomonadota</taxon>
        <taxon>Alphaproteobacteria</taxon>
        <taxon>Acetobacterales</taxon>
        <taxon>Acetobacteraceae</taxon>
        <taxon>Komagataeibacter</taxon>
    </lineage>
</organism>
<dbReference type="Proteomes" id="UP000189683">
    <property type="component" value="Chromosome"/>
</dbReference>
<evidence type="ECO:0000313" key="2">
    <source>
        <dbReference type="EMBL" id="PYD65434.1"/>
    </source>
</evidence>
<evidence type="ECO:0000313" key="3">
    <source>
        <dbReference type="Proteomes" id="UP000189683"/>
    </source>
</evidence>
<dbReference type="Proteomes" id="UP000247512">
    <property type="component" value="Unassembled WGS sequence"/>
</dbReference>
<dbReference type="OrthoDB" id="5942530at2"/>
<protein>
    <recommendedName>
        <fullName evidence="5">CHAD domain-containing protein</fullName>
    </recommendedName>
</protein>
<name>A0A9N7CN00_9PROT</name>
<sequence>MAVRKHFPPQALETLFEAILVDDVVDPHVALPEARPTGFSAVQITECFHLCRQLWVEGISYSQAQSLIKNIIKHRDLLPSERLDYKYIRAKYKHMGFAFILYTYRHKRPFLYEVTSTLMGEVQDAFRNGLPKKTLYLGILLKVFFSAPFEKLRRKSVLDAAPYIDNFYDNLKKDIQKIPKYLNTDSVTPAQFHSVRKIISRHVSFFDTLRTLYPCEDYYKMSRFLSAINGLMGEEHDVLVEQAFSGKLNYHKDKIIIPARVKELLEELIKFYGD</sequence>
<dbReference type="AlphaFoldDB" id="A0A9N7CN00"/>
<proteinExistence type="predicted"/>
<gene>
    <name evidence="1" type="ORF">B0W47_08525</name>
    <name evidence="2" type="ORF">CDI09_13540</name>
</gene>
<evidence type="ECO:0000313" key="4">
    <source>
        <dbReference type="Proteomes" id="UP000247512"/>
    </source>
</evidence>
<reference evidence="1" key="2">
    <citation type="submission" date="2017-02" db="EMBL/GenBank/DDBJ databases">
        <authorList>
            <person name="Zhang H."/>
        </authorList>
    </citation>
    <scope>NUCLEOTIDE SEQUENCE</scope>
    <source>
        <strain evidence="1">RZS01</strain>
    </source>
</reference>
<accession>A0A9N7CN00</accession>
<dbReference type="KEGG" id="kna:B0W47_08525"/>
<keyword evidence="4" id="KW-1185">Reference proteome</keyword>
<reference evidence="3" key="1">
    <citation type="submission" date="2017-02" db="EMBL/GenBank/DDBJ databases">
        <title>zhang.</title>
        <authorList>
            <person name="Zhang H."/>
        </authorList>
    </citation>
    <scope>NUCLEOTIDE SEQUENCE [LARGE SCALE GENOMIC DNA]</scope>
    <source>
        <strain evidence="3">RZS01</strain>
    </source>
</reference>
<dbReference type="EMBL" id="NIRT01000031">
    <property type="protein sequence ID" value="PYD65434.1"/>
    <property type="molecule type" value="Genomic_DNA"/>
</dbReference>
<dbReference type="RefSeq" id="WP_078525377.1">
    <property type="nucleotide sequence ID" value="NZ_CP019875.1"/>
</dbReference>
<reference evidence="2 4" key="3">
    <citation type="submission" date="2017-06" db="EMBL/GenBank/DDBJ databases">
        <title>A draft genome sequence of Komagataeibacter nataicola LMG 1536.</title>
        <authorList>
            <person name="Skraban J."/>
            <person name="Cleenwerck I."/>
            <person name="Vandamme P."/>
            <person name="Trcek J."/>
        </authorList>
    </citation>
    <scope>NUCLEOTIDE SEQUENCE [LARGE SCALE GENOMIC DNA]</scope>
    <source>
        <strain evidence="2 4">LMG 1536</strain>
    </source>
</reference>
<dbReference type="EMBL" id="CP019875">
    <property type="protein sequence ID" value="AQU87514.1"/>
    <property type="molecule type" value="Genomic_DNA"/>
</dbReference>
<evidence type="ECO:0008006" key="5">
    <source>
        <dbReference type="Google" id="ProtNLM"/>
    </source>
</evidence>
<evidence type="ECO:0000313" key="1">
    <source>
        <dbReference type="EMBL" id="AQU87514.1"/>
    </source>
</evidence>